<keyword evidence="2" id="KW-0812">Transmembrane</keyword>
<keyword evidence="2" id="KW-0472">Membrane</keyword>
<dbReference type="Proteomes" id="UP000293360">
    <property type="component" value="Unassembled WGS sequence"/>
</dbReference>
<feature type="compositionally biased region" description="Polar residues" evidence="1">
    <location>
        <begin position="70"/>
        <end position="86"/>
    </location>
</feature>
<comment type="caution">
    <text evidence="3">The sequence shown here is derived from an EMBL/GenBank/DDBJ whole genome shotgun (WGS) entry which is preliminary data.</text>
</comment>
<feature type="transmembrane region" description="Helical" evidence="2">
    <location>
        <begin position="113"/>
        <end position="136"/>
    </location>
</feature>
<feature type="region of interest" description="Disordered" evidence="1">
    <location>
        <begin position="70"/>
        <end position="104"/>
    </location>
</feature>
<organism evidence="3 4">
    <name type="scientific">Monosporascus ibericus</name>
    <dbReference type="NCBI Taxonomy" id="155417"/>
    <lineage>
        <taxon>Eukaryota</taxon>
        <taxon>Fungi</taxon>
        <taxon>Dikarya</taxon>
        <taxon>Ascomycota</taxon>
        <taxon>Pezizomycotina</taxon>
        <taxon>Sordariomycetes</taxon>
        <taxon>Xylariomycetidae</taxon>
        <taxon>Xylariales</taxon>
        <taxon>Xylariales incertae sedis</taxon>
        <taxon>Monosporascus</taxon>
    </lineage>
</organism>
<sequence length="272" mass="28659">MARCEGDDLSIWSGCSRHADWIAIEKEPDCACNASRPLIRNPNGKSSLDEIGSLPPTPGGTISFNPTAIPTLSSRTSRGPFTSPTESGIIHPEQTNGPSSGVASQELSAGARAGIGVGVGIGALLIAALIFLAYTLRRKKKSQGGQELRPEPSEGHSRLNVQGGEKPDGTSSAARRTWFGYQKPELGDDPVYKSELAGNDPRESSTRSPEPYQISELSGNEPDNSIGVPSTASTITEENRGGMGNRASPGGGNTRTDRSQMAPISEVYRPNN</sequence>
<dbReference type="OrthoDB" id="4148662at2759"/>
<feature type="region of interest" description="Disordered" evidence="1">
    <location>
        <begin position="142"/>
        <end position="272"/>
    </location>
</feature>
<reference evidence="3 4" key="1">
    <citation type="submission" date="2018-06" db="EMBL/GenBank/DDBJ databases">
        <title>Complete Genomes of Monosporascus.</title>
        <authorList>
            <person name="Robinson A.J."/>
            <person name="Natvig D.O."/>
        </authorList>
    </citation>
    <scope>NUCLEOTIDE SEQUENCE [LARGE SCALE GENOMIC DNA]</scope>
    <source>
        <strain evidence="3 4">CBS 110550</strain>
    </source>
</reference>
<protein>
    <submittedName>
        <fullName evidence="3">Uncharacterized protein</fullName>
    </submittedName>
</protein>
<feature type="compositionally biased region" description="Gly residues" evidence="1">
    <location>
        <begin position="241"/>
        <end position="253"/>
    </location>
</feature>
<gene>
    <name evidence="3" type="ORF">DL764_005124</name>
</gene>
<dbReference type="EMBL" id="QJNU01000256">
    <property type="protein sequence ID" value="RYP03483.1"/>
    <property type="molecule type" value="Genomic_DNA"/>
</dbReference>
<proteinExistence type="predicted"/>
<feature type="compositionally biased region" description="Polar residues" evidence="1">
    <location>
        <begin position="93"/>
        <end position="104"/>
    </location>
</feature>
<accession>A0A4Q4TE18</accession>
<feature type="compositionally biased region" description="Basic and acidic residues" evidence="1">
    <location>
        <begin position="148"/>
        <end position="157"/>
    </location>
</feature>
<evidence type="ECO:0000256" key="1">
    <source>
        <dbReference type="SAM" id="MobiDB-lite"/>
    </source>
</evidence>
<evidence type="ECO:0000256" key="2">
    <source>
        <dbReference type="SAM" id="Phobius"/>
    </source>
</evidence>
<feature type="compositionally biased region" description="Polar residues" evidence="1">
    <location>
        <begin position="215"/>
        <end position="236"/>
    </location>
</feature>
<keyword evidence="2" id="KW-1133">Transmembrane helix</keyword>
<evidence type="ECO:0000313" key="4">
    <source>
        <dbReference type="Proteomes" id="UP000293360"/>
    </source>
</evidence>
<dbReference type="AlphaFoldDB" id="A0A4Q4TE18"/>
<evidence type="ECO:0000313" key="3">
    <source>
        <dbReference type="EMBL" id="RYP03483.1"/>
    </source>
</evidence>
<keyword evidence="4" id="KW-1185">Reference proteome</keyword>
<name>A0A4Q4TE18_9PEZI</name>